<organism evidence="2 3">
    <name type="scientific">Methylobacterium durans</name>
    <dbReference type="NCBI Taxonomy" id="2202825"/>
    <lineage>
        <taxon>Bacteria</taxon>
        <taxon>Pseudomonadati</taxon>
        <taxon>Pseudomonadota</taxon>
        <taxon>Alphaproteobacteria</taxon>
        <taxon>Hyphomicrobiales</taxon>
        <taxon>Methylobacteriaceae</taxon>
        <taxon>Methylobacterium</taxon>
    </lineage>
</organism>
<dbReference type="InterPro" id="IPR012668">
    <property type="entry name" value="CHP02466"/>
</dbReference>
<dbReference type="Gene3D" id="2.60.120.620">
    <property type="entry name" value="q2cbj1_9rhob like domain"/>
    <property type="match status" value="1"/>
</dbReference>
<name>A0A2U8W9Z2_9HYPH</name>
<sequence>MLVPEPDSHCYQTPAGTSGLDDDPARGWRRDGAFLLRCVFAERADLGSGRVVLQQCRLGLPGGAADDSADAERPEPDRVRLDLVVGRGAVRGSDDAVPGAVLAGLSARPGLSRGFVSGGALPGRAMTGSGARDAAGAAMTGGTDEVHRREAAHKRRALRKYEAALAPPGRDGGEPPLEMFSPFGPMIARTRVPADLLAHLNAFADGEAASGGREFLVPPSVACAGGASSLVAVIEDRLRRYVLAAEGVPAKRIAIDRIWIVSQFAATPSPVHFHSGDLSGVLYLKAPEPPPESELDRTYISGRQAGYLNFLTGGKQRFARTLLSVPPETGVLYTFPGWLLHGVEPFTGPGERRSLSFNASAEAET</sequence>
<dbReference type="Proteomes" id="UP000245926">
    <property type="component" value="Chromosome"/>
</dbReference>
<proteinExistence type="predicted"/>
<gene>
    <name evidence="2" type="ORF">DK389_23835</name>
</gene>
<protein>
    <submittedName>
        <fullName evidence="2">Uncharacterized protein</fullName>
    </submittedName>
</protein>
<feature type="region of interest" description="Disordered" evidence="1">
    <location>
        <begin position="1"/>
        <end position="24"/>
    </location>
</feature>
<dbReference type="OrthoDB" id="9783136at2"/>
<dbReference type="KEGG" id="mets:DK389_23835"/>
<keyword evidence="3" id="KW-1185">Reference proteome</keyword>
<dbReference type="AlphaFoldDB" id="A0A2U8W9Z2"/>
<evidence type="ECO:0000313" key="3">
    <source>
        <dbReference type="Proteomes" id="UP000245926"/>
    </source>
</evidence>
<reference evidence="3" key="1">
    <citation type="submission" date="2018-05" db="EMBL/GenBank/DDBJ databases">
        <title>Complete Genome Sequence of Methylobacterium sp. 17SD2-17.</title>
        <authorList>
            <person name="Srinivasan S."/>
        </authorList>
    </citation>
    <scope>NUCLEOTIDE SEQUENCE [LARGE SCALE GENOMIC DNA]</scope>
    <source>
        <strain evidence="3">17SD2-17</strain>
    </source>
</reference>
<feature type="region of interest" description="Disordered" evidence="1">
    <location>
        <begin position="127"/>
        <end position="150"/>
    </location>
</feature>
<dbReference type="EMBL" id="CP029550">
    <property type="protein sequence ID" value="AWN42973.1"/>
    <property type="molecule type" value="Genomic_DNA"/>
</dbReference>
<evidence type="ECO:0000313" key="2">
    <source>
        <dbReference type="EMBL" id="AWN42973.1"/>
    </source>
</evidence>
<feature type="compositionally biased region" description="Low complexity" evidence="1">
    <location>
        <begin position="127"/>
        <end position="143"/>
    </location>
</feature>
<evidence type="ECO:0000256" key="1">
    <source>
        <dbReference type="SAM" id="MobiDB-lite"/>
    </source>
</evidence>
<dbReference type="Pfam" id="PF13759">
    <property type="entry name" value="2OG-FeII_Oxy_5"/>
    <property type="match status" value="1"/>
</dbReference>
<accession>A0A2U8W9Z2</accession>